<dbReference type="InterPro" id="IPR023366">
    <property type="entry name" value="ATP_synth_asu-like_sf"/>
</dbReference>
<name>A0AAV9KDS9_9SOLN</name>
<feature type="domain" description="ATPase F1/V1/A1 complex alpha/beta subunit N-terminal" evidence="4">
    <location>
        <begin position="49"/>
        <end position="72"/>
    </location>
</feature>
<comment type="similarity">
    <text evidence="1">Belongs to the ATPase alpha/beta chains family.</text>
</comment>
<dbReference type="SUPFAM" id="SSF50615">
    <property type="entry name" value="N-terminal domain of alpha and beta subunits of F1 ATP synthase"/>
    <property type="match status" value="1"/>
</dbReference>
<dbReference type="Pfam" id="PF02874">
    <property type="entry name" value="ATP-synt_ab_N"/>
    <property type="match status" value="1"/>
</dbReference>
<evidence type="ECO:0000313" key="5">
    <source>
        <dbReference type="EMBL" id="KAK4711502.1"/>
    </source>
</evidence>
<dbReference type="InterPro" id="IPR036121">
    <property type="entry name" value="ATPase_F1/V1/A1_a/bsu_N_sf"/>
</dbReference>
<evidence type="ECO:0000313" key="6">
    <source>
        <dbReference type="Proteomes" id="UP001311915"/>
    </source>
</evidence>
<accession>A0AAV9KDS9</accession>
<dbReference type="GO" id="GO:1902600">
    <property type="term" value="P:proton transmembrane transport"/>
    <property type="evidence" value="ECO:0007669"/>
    <property type="project" value="UniProtKB-KW"/>
</dbReference>
<protein>
    <recommendedName>
        <fullName evidence="4">ATPase F1/V1/A1 complex alpha/beta subunit N-terminal domain-containing protein</fullName>
    </recommendedName>
</protein>
<dbReference type="GO" id="GO:0005524">
    <property type="term" value="F:ATP binding"/>
    <property type="evidence" value="ECO:0007669"/>
    <property type="project" value="UniProtKB-KW"/>
</dbReference>
<dbReference type="AlphaFoldDB" id="A0AAV9KDS9"/>
<keyword evidence="3" id="KW-0375">Hydrogen ion transport</keyword>
<dbReference type="Proteomes" id="UP001311915">
    <property type="component" value="Unassembled WGS sequence"/>
</dbReference>
<keyword evidence="2" id="KW-0813">Transport</keyword>
<evidence type="ECO:0000256" key="1">
    <source>
        <dbReference type="ARBA" id="ARBA00008936"/>
    </source>
</evidence>
<keyword evidence="3" id="KW-0406">Ion transport</keyword>
<sequence length="73" mass="8068">MQREHISYVLGPSSHEIGFYHDNNHINPHVTTSHRAKIISLYPSKTPSDNVGIVVFGSDTAIKEGDLVKRTGP</sequence>
<keyword evidence="6" id="KW-1185">Reference proteome</keyword>
<dbReference type="InterPro" id="IPR004100">
    <property type="entry name" value="ATPase_F1/V1/A1_a/bsu_N"/>
</dbReference>
<evidence type="ECO:0000256" key="3">
    <source>
        <dbReference type="ARBA" id="ARBA00022781"/>
    </source>
</evidence>
<comment type="caution">
    <text evidence="5">The sequence shown here is derived from an EMBL/GenBank/DDBJ whole genome shotgun (WGS) entry which is preliminary data.</text>
</comment>
<proteinExistence type="inferred from homology"/>
<dbReference type="EMBL" id="JAWPEI010000011">
    <property type="protein sequence ID" value="KAK4711502.1"/>
    <property type="molecule type" value="Genomic_DNA"/>
</dbReference>
<gene>
    <name evidence="5" type="ORF">R3W88_006015</name>
</gene>
<evidence type="ECO:0000256" key="2">
    <source>
        <dbReference type="ARBA" id="ARBA00022448"/>
    </source>
</evidence>
<reference evidence="5 6" key="1">
    <citation type="submission" date="2023-10" db="EMBL/GenBank/DDBJ databases">
        <title>Genome-Wide Identification Analysis in wild type Solanum Pinnatisectum Reveals Some Genes Defensing Phytophthora Infestans.</title>
        <authorList>
            <person name="Sun C."/>
        </authorList>
    </citation>
    <scope>NUCLEOTIDE SEQUENCE [LARGE SCALE GENOMIC DNA]</scope>
    <source>
        <strain evidence="5">LQN</strain>
        <tissue evidence="5">Leaf</tissue>
    </source>
</reference>
<evidence type="ECO:0000259" key="4">
    <source>
        <dbReference type="Pfam" id="PF02874"/>
    </source>
</evidence>
<dbReference type="GO" id="GO:0046034">
    <property type="term" value="P:ATP metabolic process"/>
    <property type="evidence" value="ECO:0007669"/>
    <property type="project" value="InterPro"/>
</dbReference>
<organism evidence="5 6">
    <name type="scientific">Solanum pinnatisectum</name>
    <name type="common">tansyleaf nightshade</name>
    <dbReference type="NCBI Taxonomy" id="50273"/>
    <lineage>
        <taxon>Eukaryota</taxon>
        <taxon>Viridiplantae</taxon>
        <taxon>Streptophyta</taxon>
        <taxon>Embryophyta</taxon>
        <taxon>Tracheophyta</taxon>
        <taxon>Spermatophyta</taxon>
        <taxon>Magnoliopsida</taxon>
        <taxon>eudicotyledons</taxon>
        <taxon>Gunneridae</taxon>
        <taxon>Pentapetalae</taxon>
        <taxon>asterids</taxon>
        <taxon>lamiids</taxon>
        <taxon>Solanales</taxon>
        <taxon>Solanaceae</taxon>
        <taxon>Solanoideae</taxon>
        <taxon>Solaneae</taxon>
        <taxon>Solanum</taxon>
    </lineage>
</organism>
<dbReference type="Gene3D" id="2.40.30.20">
    <property type="match status" value="1"/>
</dbReference>